<name>A0A0W7TRY2_9FIRM</name>
<keyword evidence="1" id="KW-0472">Membrane</keyword>
<sequence>MKQMKERFYELPAPLQKQIAIRIVGGAVFLLLFVIILLGFRDFYFSLPCLLLSGFLLINGIRLCYNSFAGNYMCIQGTCEKIETVGLRKRTKGIWVQLEGNVVKIPIRQRMKVLSIGDTVIIYLSDKTPVYEHEGNYMICSYYALGIEKRGN</sequence>
<evidence type="ECO:0000256" key="1">
    <source>
        <dbReference type="SAM" id="Phobius"/>
    </source>
</evidence>
<accession>A0A0W7TRY2</accession>
<evidence type="ECO:0000313" key="2">
    <source>
        <dbReference type="EMBL" id="KUE76563.1"/>
    </source>
</evidence>
<keyword evidence="1" id="KW-0812">Transmembrane</keyword>
<keyword evidence="1" id="KW-1133">Transmembrane helix</keyword>
<feature type="transmembrane region" description="Helical" evidence="1">
    <location>
        <begin position="20"/>
        <end position="39"/>
    </location>
</feature>
<organism evidence="2 3">
    <name type="scientific">Ruthenibacterium lactatiformans</name>
    <dbReference type="NCBI Taxonomy" id="1550024"/>
    <lineage>
        <taxon>Bacteria</taxon>
        <taxon>Bacillati</taxon>
        <taxon>Bacillota</taxon>
        <taxon>Clostridia</taxon>
        <taxon>Eubacteriales</taxon>
        <taxon>Oscillospiraceae</taxon>
        <taxon>Ruthenibacterium</taxon>
    </lineage>
</organism>
<evidence type="ECO:0000313" key="3">
    <source>
        <dbReference type="Proteomes" id="UP000053433"/>
    </source>
</evidence>
<gene>
    <name evidence="2" type="ORF">ASJ35_07430</name>
</gene>
<dbReference type="AlphaFoldDB" id="A0A0W7TRY2"/>
<proteinExistence type="predicted"/>
<feature type="transmembrane region" description="Helical" evidence="1">
    <location>
        <begin position="45"/>
        <end position="65"/>
    </location>
</feature>
<dbReference type="EMBL" id="LMUA01000008">
    <property type="protein sequence ID" value="KUE76563.1"/>
    <property type="molecule type" value="Genomic_DNA"/>
</dbReference>
<comment type="caution">
    <text evidence="2">The sequence shown here is derived from an EMBL/GenBank/DDBJ whole genome shotgun (WGS) entry which is preliminary data.</text>
</comment>
<reference evidence="2 3" key="1">
    <citation type="submission" date="2015-10" db="EMBL/GenBank/DDBJ databases">
        <title>A novel member of the family Ruminococcaceae isolated from human faeces.</title>
        <authorList>
            <person name="Shkoporov A.N."/>
            <person name="Chaplin A.V."/>
            <person name="Motuzova O.V."/>
            <person name="Kafarskaia L.I."/>
            <person name="Efimov B.A."/>
        </authorList>
    </citation>
    <scope>NUCLEOTIDE SEQUENCE [LARGE SCALE GENOMIC DNA]</scope>
    <source>
        <strain evidence="2 3">668</strain>
    </source>
</reference>
<dbReference type="Proteomes" id="UP000053433">
    <property type="component" value="Unassembled WGS sequence"/>
</dbReference>
<protein>
    <submittedName>
        <fullName evidence="2">Uncharacterized protein</fullName>
    </submittedName>
</protein>